<accession>W9SR53</accession>
<dbReference type="SUPFAM" id="SSF52047">
    <property type="entry name" value="RNI-like"/>
    <property type="match status" value="1"/>
</dbReference>
<dbReference type="eggNOG" id="ENOG502SW84">
    <property type="taxonomic scope" value="Eukaryota"/>
</dbReference>
<dbReference type="KEGG" id="mnt:21397990"/>
<keyword evidence="2" id="KW-1185">Reference proteome</keyword>
<dbReference type="Proteomes" id="UP000030645">
    <property type="component" value="Unassembled WGS sequence"/>
</dbReference>
<organism evidence="1 2">
    <name type="scientific">Morus notabilis</name>
    <dbReference type="NCBI Taxonomy" id="981085"/>
    <lineage>
        <taxon>Eukaryota</taxon>
        <taxon>Viridiplantae</taxon>
        <taxon>Streptophyta</taxon>
        <taxon>Embryophyta</taxon>
        <taxon>Tracheophyta</taxon>
        <taxon>Spermatophyta</taxon>
        <taxon>Magnoliopsida</taxon>
        <taxon>eudicotyledons</taxon>
        <taxon>Gunneridae</taxon>
        <taxon>Pentapetalae</taxon>
        <taxon>rosids</taxon>
        <taxon>fabids</taxon>
        <taxon>Rosales</taxon>
        <taxon>Moraceae</taxon>
        <taxon>Moreae</taxon>
        <taxon>Morus</taxon>
    </lineage>
</organism>
<gene>
    <name evidence="1" type="ORF">L484_014871</name>
</gene>
<dbReference type="OrthoDB" id="1166019at2759"/>
<evidence type="ECO:0000313" key="1">
    <source>
        <dbReference type="EMBL" id="EXC21516.1"/>
    </source>
</evidence>
<dbReference type="InterPro" id="IPR032675">
    <property type="entry name" value="LRR_dom_sf"/>
</dbReference>
<reference evidence="2" key="1">
    <citation type="submission" date="2013-01" db="EMBL/GenBank/DDBJ databases">
        <title>Draft Genome Sequence of a Mulberry Tree, Morus notabilis C.K. Schneid.</title>
        <authorList>
            <person name="He N."/>
            <person name="Zhao S."/>
        </authorList>
    </citation>
    <scope>NUCLEOTIDE SEQUENCE</scope>
</reference>
<dbReference type="EMBL" id="KE345945">
    <property type="protein sequence ID" value="EXC21516.1"/>
    <property type="molecule type" value="Genomic_DNA"/>
</dbReference>
<dbReference type="AlphaFoldDB" id="W9SR53"/>
<protein>
    <submittedName>
        <fullName evidence="1">Uncharacterized protein</fullName>
    </submittedName>
</protein>
<dbReference type="Gene3D" id="3.80.10.10">
    <property type="entry name" value="Ribonuclease Inhibitor"/>
    <property type="match status" value="1"/>
</dbReference>
<proteinExistence type="predicted"/>
<evidence type="ECO:0000313" key="2">
    <source>
        <dbReference type="Proteomes" id="UP000030645"/>
    </source>
</evidence>
<sequence>MGHGGPSWLITLTNLRSLRLQFCQSPKILHALRKLQPLETLELYVLRGIDKVGPEFFKVEIKSNMITTRISGTTGRDDDDGATMVNLFPKLKRILFNLPWCFEWAGILRWSVDSPVRIMPRLEYLKLQGCYPLKALPDFLRTTPLKHLIIEDCPELDEHCREPSGKAWIQIQHVPDIQIL</sequence>
<name>W9SR53_9ROSA</name>
<dbReference type="STRING" id="981085.W9SR53"/>